<dbReference type="Proteomes" id="UP001230207">
    <property type="component" value="Unassembled WGS sequence"/>
</dbReference>
<accession>A0ABU0BTW2</accession>
<evidence type="ECO:0000313" key="1">
    <source>
        <dbReference type="EMBL" id="MDQ0321674.1"/>
    </source>
</evidence>
<evidence type="ECO:0000313" key="2">
    <source>
        <dbReference type="Proteomes" id="UP001230207"/>
    </source>
</evidence>
<dbReference type="InterPro" id="IPR036291">
    <property type="entry name" value="NAD(P)-bd_dom_sf"/>
</dbReference>
<name>A0ABU0BTW2_9HYPH</name>
<dbReference type="EMBL" id="JAUSVF010000001">
    <property type="protein sequence ID" value="MDQ0321674.1"/>
    <property type="molecule type" value="Genomic_DNA"/>
</dbReference>
<dbReference type="SUPFAM" id="SSF51735">
    <property type="entry name" value="NAD(P)-binding Rossmann-fold domains"/>
    <property type="match status" value="1"/>
</dbReference>
<comment type="caution">
    <text evidence="1">The sequence shown here is derived from an EMBL/GenBank/DDBJ whole genome shotgun (WGS) entry which is preliminary data.</text>
</comment>
<organism evidence="1 2">
    <name type="scientific">Pararhizobium capsulatum DSM 1112</name>
    <dbReference type="NCBI Taxonomy" id="1121113"/>
    <lineage>
        <taxon>Bacteria</taxon>
        <taxon>Pseudomonadati</taxon>
        <taxon>Pseudomonadota</taxon>
        <taxon>Alphaproteobacteria</taxon>
        <taxon>Hyphomicrobiales</taxon>
        <taxon>Rhizobiaceae</taxon>
        <taxon>Rhizobium/Agrobacterium group</taxon>
        <taxon>Pararhizobium</taxon>
    </lineage>
</organism>
<protein>
    <submittedName>
        <fullName evidence="1">Dehydrogenase</fullName>
    </submittedName>
</protein>
<proteinExistence type="predicted"/>
<dbReference type="Gene3D" id="3.40.50.720">
    <property type="entry name" value="NAD(P)-binding Rossmann-like Domain"/>
    <property type="match status" value="1"/>
</dbReference>
<gene>
    <name evidence="1" type="ORF">QO002_003812</name>
</gene>
<reference evidence="1 2" key="1">
    <citation type="submission" date="2023-07" db="EMBL/GenBank/DDBJ databases">
        <title>Genomic Encyclopedia of Type Strains, Phase IV (KMG-IV): sequencing the most valuable type-strain genomes for metagenomic binning, comparative biology and taxonomic classification.</title>
        <authorList>
            <person name="Goeker M."/>
        </authorList>
    </citation>
    <scope>NUCLEOTIDE SEQUENCE [LARGE SCALE GENOMIC DNA]</scope>
    <source>
        <strain evidence="1 2">DSM 1112</strain>
    </source>
</reference>
<sequence>MKPLKIAVMGAGLIGRHHAERILSEPATKPSAGVAPSVAGRDFVERAGIPWYRNFSKMAAGDRPDGDVRLPAIGQQGLATLRVIEAIKTSARTEQTVRLSTSVPLPISRKSSK</sequence>
<keyword evidence="2" id="KW-1185">Reference proteome</keyword>